<name>A0A813KFA2_POLGL</name>
<evidence type="ECO:0000313" key="3">
    <source>
        <dbReference type="Proteomes" id="UP000626109"/>
    </source>
</evidence>
<proteinExistence type="predicted"/>
<feature type="non-terminal residue" evidence="2">
    <location>
        <position position="87"/>
    </location>
</feature>
<comment type="caution">
    <text evidence="2">The sequence shown here is derived from an EMBL/GenBank/DDBJ whole genome shotgun (WGS) entry which is preliminary data.</text>
</comment>
<dbReference type="EMBL" id="CAJNNW010030989">
    <property type="protein sequence ID" value="CAE8705510.1"/>
    <property type="molecule type" value="Genomic_DNA"/>
</dbReference>
<dbReference type="AlphaFoldDB" id="A0A813KFA2"/>
<protein>
    <submittedName>
        <fullName evidence="2">Uncharacterized protein</fullName>
    </submittedName>
</protein>
<feature type="region of interest" description="Disordered" evidence="1">
    <location>
        <begin position="1"/>
        <end position="25"/>
    </location>
</feature>
<sequence>EGTKELSETGGGSSLQEEEEEELPDGRLGAVCVRLAACVALLRSQEASDLEEALRQVFFLEPEGLFAGLEEDWQFLLSVRWAWLLQE</sequence>
<reference evidence="2" key="1">
    <citation type="submission" date="2021-02" db="EMBL/GenBank/DDBJ databases">
        <authorList>
            <person name="Dougan E. K."/>
            <person name="Rhodes N."/>
            <person name="Thang M."/>
            <person name="Chan C."/>
        </authorList>
    </citation>
    <scope>NUCLEOTIDE SEQUENCE</scope>
</reference>
<dbReference type="Proteomes" id="UP000626109">
    <property type="component" value="Unassembled WGS sequence"/>
</dbReference>
<evidence type="ECO:0000313" key="2">
    <source>
        <dbReference type="EMBL" id="CAE8705510.1"/>
    </source>
</evidence>
<gene>
    <name evidence="2" type="ORF">PGLA2088_LOCUS33722</name>
</gene>
<organism evidence="2 3">
    <name type="scientific">Polarella glacialis</name>
    <name type="common">Dinoflagellate</name>
    <dbReference type="NCBI Taxonomy" id="89957"/>
    <lineage>
        <taxon>Eukaryota</taxon>
        <taxon>Sar</taxon>
        <taxon>Alveolata</taxon>
        <taxon>Dinophyceae</taxon>
        <taxon>Suessiales</taxon>
        <taxon>Suessiaceae</taxon>
        <taxon>Polarella</taxon>
    </lineage>
</organism>
<accession>A0A813KFA2</accession>
<evidence type="ECO:0000256" key="1">
    <source>
        <dbReference type="SAM" id="MobiDB-lite"/>
    </source>
</evidence>
<feature type="non-terminal residue" evidence="2">
    <location>
        <position position="1"/>
    </location>
</feature>